<feature type="domain" description="Type I restriction modification DNA specificity" evidence="4">
    <location>
        <begin position="55"/>
        <end position="185"/>
    </location>
</feature>
<dbReference type="Pfam" id="PF01420">
    <property type="entry name" value="Methylase_S"/>
    <property type="match status" value="2"/>
</dbReference>
<dbReference type="InterPro" id="IPR052021">
    <property type="entry name" value="Type-I_RS_S_subunit"/>
</dbReference>
<keyword evidence="2" id="KW-0680">Restriction system</keyword>
<sequence>MTIIASPNTEWLGPLPTSWSVTTVRALVEDINIRNFGGKNENYLSLMANIGVILYADKGDVGNKKPEDLSKCKIVKIGDLVINSMNYGIGSYGISRYEGICSPVYLVLRTKSDVGDQNFVRRIFEIPQFQRLAQSFGNGILEHRRAIGWDSIKNLPVPMPPLDTQQKIAAFLDRETAQIDELIGKQERLIELLAEKRQAIITHAVTKGLDPNAPTKPSGIPWLGDIPSIWETKRLKHIVAMRSGESITAEDIESIGDYPVYGGNGLRGYTSAYTHEGEYALIGRQGALCGNVNLARGQFWASEHAIVPTPRIQISVHWLFHVLKWMNLGQYSMTAAQPGISADAIGGLPVPFPSFDEQQKIADYVERQTRTLDRLTVAASSAIQLLRERRSALISAAVTGKIDVREGVA</sequence>
<dbReference type="RefSeq" id="WP_183645151.1">
    <property type="nucleotide sequence ID" value="NZ_JACHBL010000002.1"/>
</dbReference>
<dbReference type="InterPro" id="IPR044946">
    <property type="entry name" value="Restrct_endonuc_typeI_TRD_sf"/>
</dbReference>
<evidence type="ECO:0000259" key="4">
    <source>
        <dbReference type="Pfam" id="PF01420"/>
    </source>
</evidence>
<dbReference type="InterPro" id="IPR000055">
    <property type="entry name" value="Restrct_endonuc_typeI_TRD"/>
</dbReference>
<evidence type="ECO:0000313" key="6">
    <source>
        <dbReference type="Proteomes" id="UP000523863"/>
    </source>
</evidence>
<evidence type="ECO:0000313" key="5">
    <source>
        <dbReference type="EMBL" id="MBB5599334.1"/>
    </source>
</evidence>
<dbReference type="EMBL" id="JACHBL010000002">
    <property type="protein sequence ID" value="MBB5599334.1"/>
    <property type="molecule type" value="Genomic_DNA"/>
</dbReference>
<accession>A0A7W8YD70</accession>
<proteinExistence type="inferred from homology"/>
<dbReference type="Gene3D" id="1.10.287.1120">
    <property type="entry name" value="Bipartite methylase S protein"/>
    <property type="match status" value="1"/>
</dbReference>
<dbReference type="PANTHER" id="PTHR30408">
    <property type="entry name" value="TYPE-1 RESTRICTION ENZYME ECOKI SPECIFICITY PROTEIN"/>
    <property type="match status" value="1"/>
</dbReference>
<dbReference type="Gene3D" id="3.90.220.20">
    <property type="entry name" value="DNA methylase specificity domains"/>
    <property type="match status" value="2"/>
</dbReference>
<protein>
    <submittedName>
        <fullName evidence="5">Type I restriction enzyme S subunit</fullName>
        <ecNumber evidence="5">3.1.21.3</ecNumber>
    </submittedName>
</protein>
<dbReference type="GO" id="GO:0009307">
    <property type="term" value="P:DNA restriction-modification system"/>
    <property type="evidence" value="ECO:0007669"/>
    <property type="project" value="UniProtKB-KW"/>
</dbReference>
<comment type="similarity">
    <text evidence="1">Belongs to the type-I restriction system S methylase family.</text>
</comment>
<organism evidence="5 6">
    <name type="scientific">Neomicrococcus lactis</name>
    <dbReference type="NCBI Taxonomy" id="732241"/>
    <lineage>
        <taxon>Bacteria</taxon>
        <taxon>Bacillati</taxon>
        <taxon>Actinomycetota</taxon>
        <taxon>Actinomycetes</taxon>
        <taxon>Micrococcales</taxon>
        <taxon>Micrococcaceae</taxon>
        <taxon>Neomicrococcus</taxon>
    </lineage>
</organism>
<dbReference type="SUPFAM" id="SSF116734">
    <property type="entry name" value="DNA methylase specificity domain"/>
    <property type="match status" value="2"/>
</dbReference>
<gene>
    <name evidence="5" type="ORF">BKA12_002473</name>
</gene>
<evidence type="ECO:0000256" key="3">
    <source>
        <dbReference type="ARBA" id="ARBA00023125"/>
    </source>
</evidence>
<dbReference type="GO" id="GO:0009035">
    <property type="term" value="F:type I site-specific deoxyribonuclease activity"/>
    <property type="evidence" value="ECO:0007669"/>
    <property type="project" value="UniProtKB-EC"/>
</dbReference>
<dbReference type="EC" id="3.1.21.3" evidence="5"/>
<evidence type="ECO:0000256" key="2">
    <source>
        <dbReference type="ARBA" id="ARBA00022747"/>
    </source>
</evidence>
<dbReference type="PANTHER" id="PTHR30408:SF12">
    <property type="entry name" value="TYPE I RESTRICTION ENZYME MJAVIII SPECIFICITY SUBUNIT"/>
    <property type="match status" value="1"/>
</dbReference>
<dbReference type="CDD" id="cd17266">
    <property type="entry name" value="RMtype1_S_Sau1132ORF3780P-TRD2-CR2_like"/>
    <property type="match status" value="1"/>
</dbReference>
<keyword evidence="5" id="KW-0378">Hydrolase</keyword>
<comment type="caution">
    <text evidence="5">The sequence shown here is derived from an EMBL/GenBank/DDBJ whole genome shotgun (WGS) entry which is preliminary data.</text>
</comment>
<feature type="domain" description="Type I restriction modification DNA specificity" evidence="4">
    <location>
        <begin position="227"/>
        <end position="371"/>
    </location>
</feature>
<reference evidence="5 6" key="1">
    <citation type="submission" date="2020-08" db="EMBL/GenBank/DDBJ databases">
        <title>Sequencing the genomes of 1000 actinobacteria strains.</title>
        <authorList>
            <person name="Klenk H.-P."/>
        </authorList>
    </citation>
    <scope>NUCLEOTIDE SEQUENCE [LARGE SCALE GENOMIC DNA]</scope>
    <source>
        <strain evidence="5 6">DSM 23694</strain>
    </source>
</reference>
<keyword evidence="6" id="KW-1185">Reference proteome</keyword>
<dbReference type="GO" id="GO:0003677">
    <property type="term" value="F:DNA binding"/>
    <property type="evidence" value="ECO:0007669"/>
    <property type="project" value="UniProtKB-KW"/>
</dbReference>
<keyword evidence="3" id="KW-0238">DNA-binding</keyword>
<dbReference type="AlphaFoldDB" id="A0A7W8YD70"/>
<name>A0A7W8YD70_9MICC</name>
<dbReference type="Proteomes" id="UP000523863">
    <property type="component" value="Unassembled WGS sequence"/>
</dbReference>
<evidence type="ECO:0000256" key="1">
    <source>
        <dbReference type="ARBA" id="ARBA00010923"/>
    </source>
</evidence>